<organism evidence="1 2">
    <name type="scientific">Bradyrhizobium canariense</name>
    <dbReference type="NCBI Taxonomy" id="255045"/>
    <lineage>
        <taxon>Bacteria</taxon>
        <taxon>Pseudomonadati</taxon>
        <taxon>Pseudomonadota</taxon>
        <taxon>Alphaproteobacteria</taxon>
        <taxon>Hyphomicrobiales</taxon>
        <taxon>Nitrobacteraceae</taxon>
        <taxon>Bradyrhizobium</taxon>
    </lineage>
</organism>
<dbReference type="EMBL" id="NAFI01000187">
    <property type="protein sequence ID" value="OSJ03338.1"/>
    <property type="molecule type" value="Genomic_DNA"/>
</dbReference>
<dbReference type="PANTHER" id="PTHR39327">
    <property type="match status" value="1"/>
</dbReference>
<accession>A0A1X3FF26</accession>
<proteinExistence type="predicted"/>
<dbReference type="STRING" id="255045.SAMN05444158_0460"/>
<dbReference type="AlphaFoldDB" id="A0A1X3FF26"/>
<evidence type="ECO:0000313" key="1">
    <source>
        <dbReference type="EMBL" id="OSJ03338.1"/>
    </source>
</evidence>
<protein>
    <submittedName>
        <fullName evidence="1">Transglutaminase</fullName>
    </submittedName>
</protein>
<reference evidence="1 2" key="1">
    <citation type="submission" date="2017-03" db="EMBL/GenBank/DDBJ databases">
        <title>Whole genome sequences of fourteen strains of Bradyrhizobium canariense and one strain of Bradyrhizobium japonicum isolated from Lupinus (Papilionoideae: Genisteae) species in Algeria.</title>
        <authorList>
            <person name="Crovadore J."/>
            <person name="Chekireb D."/>
            <person name="Brachmann A."/>
            <person name="Chablais R."/>
            <person name="Cochard B."/>
            <person name="Lefort F."/>
        </authorList>
    </citation>
    <scope>NUCLEOTIDE SEQUENCE [LARGE SCALE GENOMIC DNA]</scope>
    <source>
        <strain evidence="1 2">UBMA195</strain>
    </source>
</reference>
<dbReference type="InterPro" id="IPR010319">
    <property type="entry name" value="Transglutaminase-like_Cys_pept"/>
</dbReference>
<dbReference type="Proteomes" id="UP000193553">
    <property type="component" value="Unassembled WGS sequence"/>
</dbReference>
<dbReference type="OrthoDB" id="7206808at2"/>
<sequence>MWSQQETGAAMFDFRGQGKGLALAAMLFGMSAAAQAGEGRLLYASLGDTTRAPIGWVEFCADNAAQCQGAPTQPRDIVMSQAAWRDLVKVNRWVNETVKPLTDQEHWGVIEKWSLPSDGYGDCEDYVLLKRKMLIDAGWPREALLITVVRDKKGEGHAVLTVKTDKGEFVLDNQNENVVAWTETGYRFVKRQSQSDPNVWVSLGDTKPAVSTASARDQ</sequence>
<gene>
    <name evidence="1" type="ORF">BSZ18_33035</name>
</gene>
<comment type="caution">
    <text evidence="1">The sequence shown here is derived from an EMBL/GenBank/DDBJ whole genome shotgun (WGS) entry which is preliminary data.</text>
</comment>
<evidence type="ECO:0000313" key="2">
    <source>
        <dbReference type="Proteomes" id="UP000193553"/>
    </source>
</evidence>
<dbReference type="Pfam" id="PF06035">
    <property type="entry name" value="Peptidase_C93"/>
    <property type="match status" value="1"/>
</dbReference>
<dbReference type="Gene3D" id="3.10.620.30">
    <property type="match status" value="1"/>
</dbReference>
<name>A0A1X3FF26_9BRAD</name>
<dbReference type="PANTHER" id="PTHR39327:SF1">
    <property type="entry name" value="BLR5470 PROTEIN"/>
    <property type="match status" value="1"/>
</dbReference>